<gene>
    <name evidence="13" type="primary">cydB</name>
    <name evidence="13" type="ORF">PQG83_04020</name>
</gene>
<keyword evidence="3" id="KW-0813">Transport</keyword>
<keyword evidence="11 12" id="KW-0472">Membrane</keyword>
<accession>A0AA96GRU4</accession>
<evidence type="ECO:0000256" key="10">
    <source>
        <dbReference type="ARBA" id="ARBA00023004"/>
    </source>
</evidence>
<evidence type="ECO:0000256" key="5">
    <source>
        <dbReference type="ARBA" id="ARBA00022617"/>
    </source>
</evidence>
<keyword evidence="4" id="KW-1003">Cell membrane</keyword>
<evidence type="ECO:0000256" key="2">
    <source>
        <dbReference type="ARBA" id="ARBA00007543"/>
    </source>
</evidence>
<evidence type="ECO:0000313" key="14">
    <source>
        <dbReference type="Proteomes" id="UP001302494"/>
    </source>
</evidence>
<dbReference type="KEGG" id="nneo:PQG83_04020"/>
<dbReference type="GO" id="GO:0009055">
    <property type="term" value="F:electron transfer activity"/>
    <property type="evidence" value="ECO:0007669"/>
    <property type="project" value="TreeGrafter"/>
</dbReference>
<keyword evidence="14" id="KW-1185">Reference proteome</keyword>
<evidence type="ECO:0000256" key="9">
    <source>
        <dbReference type="ARBA" id="ARBA00022989"/>
    </source>
</evidence>
<name>A0AA96GRU4_9BACT</name>
<dbReference type="PIRSF" id="PIRSF000267">
    <property type="entry name" value="Cyt_oxidse_sub2"/>
    <property type="match status" value="1"/>
</dbReference>
<evidence type="ECO:0000256" key="8">
    <source>
        <dbReference type="ARBA" id="ARBA00022982"/>
    </source>
</evidence>
<organism evidence="13 14">
    <name type="scientific">Candidatus Nitrospira neomarina</name>
    <dbReference type="NCBI Taxonomy" id="3020899"/>
    <lineage>
        <taxon>Bacteria</taxon>
        <taxon>Pseudomonadati</taxon>
        <taxon>Nitrospirota</taxon>
        <taxon>Nitrospiria</taxon>
        <taxon>Nitrospirales</taxon>
        <taxon>Nitrospiraceae</taxon>
        <taxon>Nitrospira</taxon>
    </lineage>
</organism>
<dbReference type="GO" id="GO:0046872">
    <property type="term" value="F:metal ion binding"/>
    <property type="evidence" value="ECO:0007669"/>
    <property type="project" value="UniProtKB-KW"/>
</dbReference>
<comment type="similarity">
    <text evidence="2">Belongs to the cytochrome ubiquinol oxidase subunit 2 family.</text>
</comment>
<dbReference type="GO" id="GO:0016682">
    <property type="term" value="F:oxidoreductase activity, acting on diphenols and related substances as donors, oxygen as acceptor"/>
    <property type="evidence" value="ECO:0007669"/>
    <property type="project" value="TreeGrafter"/>
</dbReference>
<feature type="transmembrane region" description="Helical" evidence="12">
    <location>
        <begin position="202"/>
        <end position="224"/>
    </location>
</feature>
<proteinExistence type="inferred from homology"/>
<dbReference type="GO" id="GO:0005886">
    <property type="term" value="C:plasma membrane"/>
    <property type="evidence" value="ECO:0007669"/>
    <property type="project" value="UniProtKB-SubCell"/>
</dbReference>
<keyword evidence="9 12" id="KW-1133">Transmembrane helix</keyword>
<protein>
    <submittedName>
        <fullName evidence="13">Cytochrome d ubiquinol oxidase subunit II</fullName>
    </submittedName>
</protein>
<dbReference type="Pfam" id="PF02322">
    <property type="entry name" value="Cyt_bd_oxida_II"/>
    <property type="match status" value="1"/>
</dbReference>
<evidence type="ECO:0000256" key="4">
    <source>
        <dbReference type="ARBA" id="ARBA00022475"/>
    </source>
</evidence>
<feature type="transmembrane region" description="Helical" evidence="12">
    <location>
        <begin position="112"/>
        <end position="136"/>
    </location>
</feature>
<keyword evidence="10" id="KW-0408">Iron</keyword>
<dbReference type="NCBIfam" id="TIGR00203">
    <property type="entry name" value="cydB"/>
    <property type="match status" value="1"/>
</dbReference>
<dbReference type="EMBL" id="CP116968">
    <property type="protein sequence ID" value="WNM62929.1"/>
    <property type="molecule type" value="Genomic_DNA"/>
</dbReference>
<evidence type="ECO:0000256" key="11">
    <source>
        <dbReference type="ARBA" id="ARBA00023136"/>
    </source>
</evidence>
<dbReference type="GO" id="GO:0019646">
    <property type="term" value="P:aerobic electron transport chain"/>
    <property type="evidence" value="ECO:0007669"/>
    <property type="project" value="TreeGrafter"/>
</dbReference>
<feature type="transmembrane region" description="Helical" evidence="12">
    <location>
        <begin position="236"/>
        <end position="255"/>
    </location>
</feature>
<dbReference type="InterPro" id="IPR003317">
    <property type="entry name" value="Cyt-d_oxidase_su2"/>
</dbReference>
<dbReference type="AlphaFoldDB" id="A0AA96GRU4"/>
<feature type="transmembrane region" description="Helical" evidence="12">
    <location>
        <begin position="163"/>
        <end position="181"/>
    </location>
</feature>
<keyword evidence="5" id="KW-0349">Heme</keyword>
<dbReference type="PANTHER" id="PTHR43141">
    <property type="entry name" value="CYTOCHROME BD2 SUBUNIT II"/>
    <property type="match status" value="1"/>
</dbReference>
<dbReference type="Proteomes" id="UP001302494">
    <property type="component" value="Chromosome"/>
</dbReference>
<keyword evidence="7" id="KW-0479">Metal-binding</keyword>
<feature type="transmembrane region" description="Helical" evidence="12">
    <location>
        <begin position="262"/>
        <end position="284"/>
    </location>
</feature>
<keyword evidence="6 12" id="KW-0812">Transmembrane</keyword>
<dbReference type="GO" id="GO:0070069">
    <property type="term" value="C:cytochrome complex"/>
    <property type="evidence" value="ECO:0007669"/>
    <property type="project" value="TreeGrafter"/>
</dbReference>
<evidence type="ECO:0000256" key="6">
    <source>
        <dbReference type="ARBA" id="ARBA00022692"/>
    </source>
</evidence>
<keyword evidence="8" id="KW-0249">Electron transport</keyword>
<feature type="transmembrane region" description="Helical" evidence="12">
    <location>
        <begin position="54"/>
        <end position="73"/>
    </location>
</feature>
<feature type="transmembrane region" description="Helical" evidence="12">
    <location>
        <begin position="6"/>
        <end position="33"/>
    </location>
</feature>
<evidence type="ECO:0000256" key="3">
    <source>
        <dbReference type="ARBA" id="ARBA00022448"/>
    </source>
</evidence>
<dbReference type="PANTHER" id="PTHR43141:SF5">
    <property type="entry name" value="CYTOCHROME BD-I UBIQUINOL OXIDASE SUBUNIT 2"/>
    <property type="match status" value="1"/>
</dbReference>
<reference evidence="13 14" key="1">
    <citation type="submission" date="2023-01" db="EMBL/GenBank/DDBJ databases">
        <title>Cultivation and genomic characterization of new, ubiquitous marine nitrite-oxidizing bacteria from the Nitrospirales.</title>
        <authorList>
            <person name="Mueller A.J."/>
            <person name="Daebeler A."/>
            <person name="Herbold C.W."/>
            <person name="Kirkegaard R.H."/>
            <person name="Daims H."/>
        </authorList>
    </citation>
    <scope>NUCLEOTIDE SEQUENCE [LARGE SCALE GENOMIC DNA]</scope>
    <source>
        <strain evidence="13 14">DK</strain>
    </source>
</reference>
<evidence type="ECO:0000256" key="12">
    <source>
        <dbReference type="SAM" id="Phobius"/>
    </source>
</evidence>
<feature type="transmembrane region" description="Helical" evidence="12">
    <location>
        <begin position="79"/>
        <end position="100"/>
    </location>
</feature>
<comment type="subcellular location">
    <subcellularLocation>
        <location evidence="1">Cell membrane</location>
        <topology evidence="1">Multi-pass membrane protein</topology>
    </subcellularLocation>
</comment>
<feature type="transmembrane region" description="Helical" evidence="12">
    <location>
        <begin position="304"/>
        <end position="327"/>
    </location>
</feature>
<dbReference type="RefSeq" id="WP_312747049.1">
    <property type="nucleotide sequence ID" value="NZ_CP116968.1"/>
</dbReference>
<evidence type="ECO:0000256" key="7">
    <source>
        <dbReference type="ARBA" id="ARBA00022723"/>
    </source>
</evidence>
<evidence type="ECO:0000313" key="13">
    <source>
        <dbReference type="EMBL" id="WNM62929.1"/>
    </source>
</evidence>
<evidence type="ECO:0000256" key="1">
    <source>
        <dbReference type="ARBA" id="ARBA00004651"/>
    </source>
</evidence>
<sequence>METFWYVAVTLMLAVFVVLDGFDFGLGIVYAFVAKNEADRRAALAAIGPIWNGNEVWLIAAGGLLFFAFPKAYSAGFSGFYLALHLVLWLLIARGLALELRSHVDHALWRQFWDVAFAGASLLLAVVFGVALGNLIRGVPLNPEGYFFVALWTNFMTGPEPGILDWFTVLFGATSAAILAMHGANFLAMKTEGQLRNRARRAAWLSGSAVVILVGLALTAVPFVQPLFFLNYAAHPMGYIFPVLSIATLVAALMIRRRDWDAGAFSATSLLILTMLASTAWGSYPNILIATNDPANSLTVTNATAGVYGLQIGLWWFLIGFILLIAYQACAHQAFRGKVKLGAH</sequence>